<dbReference type="SUPFAM" id="SSF47895">
    <property type="entry name" value="Transducin (alpha subunit), insertion domain"/>
    <property type="match status" value="1"/>
</dbReference>
<evidence type="ECO:0000313" key="6">
    <source>
        <dbReference type="EMBL" id="KMS93747.1"/>
    </source>
</evidence>
<keyword evidence="5" id="KW-0460">Magnesium</keyword>
<dbReference type="GO" id="GO:0001664">
    <property type="term" value="F:G protein-coupled receptor binding"/>
    <property type="evidence" value="ECO:0007669"/>
    <property type="project" value="TreeGrafter"/>
</dbReference>
<dbReference type="InterPro" id="IPR011025">
    <property type="entry name" value="GproteinA_insert"/>
</dbReference>
<keyword evidence="3" id="KW-0807">Transducer</keyword>
<dbReference type="AlphaFoldDB" id="A0A0J8B1J2"/>
<evidence type="ECO:0000256" key="4">
    <source>
        <dbReference type="PIRSR" id="PIRSR601019-1"/>
    </source>
</evidence>
<dbReference type="Pfam" id="PF00503">
    <property type="entry name" value="G-alpha"/>
    <property type="match status" value="1"/>
</dbReference>
<dbReference type="eggNOG" id="KOG0082">
    <property type="taxonomic scope" value="Eukaryota"/>
</dbReference>
<dbReference type="Gene3D" id="3.40.50.300">
    <property type="entry name" value="P-loop containing nucleotide triphosphate hydrolases"/>
    <property type="match status" value="1"/>
</dbReference>
<keyword evidence="5" id="KW-0479">Metal-binding</keyword>
<dbReference type="GO" id="GO:0046872">
    <property type="term" value="F:metal ion binding"/>
    <property type="evidence" value="ECO:0007669"/>
    <property type="project" value="UniProtKB-KW"/>
</dbReference>
<dbReference type="PROSITE" id="PS51882">
    <property type="entry name" value="G_ALPHA"/>
    <property type="match status" value="1"/>
</dbReference>
<dbReference type="InterPro" id="IPR027417">
    <property type="entry name" value="P-loop_NTPase"/>
</dbReference>
<dbReference type="GO" id="GO:0003924">
    <property type="term" value="F:GTPase activity"/>
    <property type="evidence" value="ECO:0007669"/>
    <property type="project" value="InterPro"/>
</dbReference>
<feature type="binding site" evidence="5">
    <location>
        <position position="41"/>
    </location>
    <ligand>
        <name>Mg(2+)</name>
        <dbReference type="ChEBI" id="CHEBI:18420"/>
    </ligand>
</feature>
<dbReference type="PANTHER" id="PTHR10218:SF193">
    <property type="entry name" value="GUANINE NUCLEOTIDE-BINDING PROTEIN ALPHA-8 SUBUNIT"/>
    <property type="match status" value="1"/>
</dbReference>
<dbReference type="PRINTS" id="PR00318">
    <property type="entry name" value="GPROTEINA"/>
</dbReference>
<evidence type="ECO:0000256" key="5">
    <source>
        <dbReference type="PIRSR" id="PIRSR601019-2"/>
    </source>
</evidence>
<dbReference type="PANTHER" id="PTHR10218">
    <property type="entry name" value="GTP-BINDING PROTEIN ALPHA SUBUNIT"/>
    <property type="match status" value="1"/>
</dbReference>
<dbReference type="OrthoDB" id="5817230at2759"/>
<feature type="binding site" evidence="5">
    <location>
        <position position="174"/>
    </location>
    <ligand>
        <name>Mg(2+)</name>
        <dbReference type="ChEBI" id="CHEBI:18420"/>
    </ligand>
</feature>
<evidence type="ECO:0000256" key="3">
    <source>
        <dbReference type="ARBA" id="ARBA00023224"/>
    </source>
</evidence>
<dbReference type="GO" id="GO:0005525">
    <property type="term" value="F:GTP binding"/>
    <property type="evidence" value="ECO:0007669"/>
    <property type="project" value="UniProtKB-KW"/>
</dbReference>
<keyword evidence="2 4" id="KW-0342">GTP-binding</keyword>
<dbReference type="InterPro" id="IPR001019">
    <property type="entry name" value="Gprotein_alpha_su"/>
</dbReference>
<protein>
    <submittedName>
        <fullName evidence="6">Uncharacterized protein</fullName>
    </submittedName>
</protein>
<reference evidence="6 7" key="1">
    <citation type="journal article" date="2014" name="Nature">
        <title>The genome of the recently domesticated crop plant sugar beet (Beta vulgaris).</title>
        <authorList>
            <person name="Dohm J.C."/>
            <person name="Minoche A.E."/>
            <person name="Holtgrawe D."/>
            <person name="Capella-Gutierrez S."/>
            <person name="Zakrzewski F."/>
            <person name="Tafer H."/>
            <person name="Rupp O."/>
            <person name="Sorensen T.R."/>
            <person name="Stracke R."/>
            <person name="Reinhardt R."/>
            <person name="Goesmann A."/>
            <person name="Kraft T."/>
            <person name="Schulz B."/>
            <person name="Stadler P.F."/>
            <person name="Schmidt T."/>
            <person name="Gabaldon T."/>
            <person name="Lehrach H."/>
            <person name="Weisshaar B."/>
            <person name="Himmelbauer H."/>
        </authorList>
    </citation>
    <scope>NUCLEOTIDE SEQUENCE [LARGE SCALE GENOMIC DNA]</scope>
    <source>
        <tissue evidence="6">Taproot</tissue>
    </source>
</reference>
<organism evidence="6 7">
    <name type="scientific">Beta vulgaris subsp. vulgaris</name>
    <name type="common">Beet</name>
    <dbReference type="NCBI Taxonomy" id="3555"/>
    <lineage>
        <taxon>Eukaryota</taxon>
        <taxon>Viridiplantae</taxon>
        <taxon>Streptophyta</taxon>
        <taxon>Embryophyta</taxon>
        <taxon>Tracheophyta</taxon>
        <taxon>Spermatophyta</taxon>
        <taxon>Magnoliopsida</taxon>
        <taxon>eudicotyledons</taxon>
        <taxon>Gunneridae</taxon>
        <taxon>Pentapetalae</taxon>
        <taxon>Caryophyllales</taxon>
        <taxon>Chenopodiaceae</taxon>
        <taxon>Betoideae</taxon>
        <taxon>Beta</taxon>
    </lineage>
</organism>
<name>A0A0J8B1J2_BETVV</name>
<dbReference type="Proteomes" id="UP000035740">
    <property type="component" value="Unassembled WGS sequence"/>
</dbReference>
<dbReference type="Gene3D" id="1.10.400.10">
    <property type="entry name" value="GI Alpha 1, domain 2-like"/>
    <property type="match status" value="1"/>
</dbReference>
<evidence type="ECO:0000256" key="2">
    <source>
        <dbReference type="ARBA" id="ARBA00023134"/>
    </source>
</evidence>
<proteinExistence type="predicted"/>
<evidence type="ECO:0000313" key="7">
    <source>
        <dbReference type="Proteomes" id="UP000035740"/>
    </source>
</evidence>
<gene>
    <name evidence="6" type="ORF">BVRB_028370</name>
</gene>
<keyword evidence="1 4" id="KW-0547">Nucleotide-binding</keyword>
<dbReference type="SMART" id="SM00275">
    <property type="entry name" value="G_alpha"/>
    <property type="match status" value="1"/>
</dbReference>
<keyword evidence="7" id="KW-1185">Reference proteome</keyword>
<evidence type="ECO:0000256" key="1">
    <source>
        <dbReference type="ARBA" id="ARBA00022741"/>
    </source>
</evidence>
<dbReference type="SUPFAM" id="SSF52540">
    <property type="entry name" value="P-loop containing nucleoside triphosphate hydrolases"/>
    <property type="match status" value="1"/>
</dbReference>
<dbReference type="GO" id="GO:0007188">
    <property type="term" value="P:adenylate cyclase-modulating G protein-coupled receptor signaling pathway"/>
    <property type="evidence" value="ECO:0007669"/>
    <property type="project" value="TreeGrafter"/>
</dbReference>
<dbReference type="GO" id="GO:0031683">
    <property type="term" value="F:G-protein beta/gamma-subunit complex binding"/>
    <property type="evidence" value="ECO:0007669"/>
    <property type="project" value="InterPro"/>
</dbReference>
<dbReference type="GO" id="GO:0005737">
    <property type="term" value="C:cytoplasm"/>
    <property type="evidence" value="ECO:0007669"/>
    <property type="project" value="TreeGrafter"/>
</dbReference>
<feature type="binding site" evidence="4">
    <location>
        <begin position="37"/>
        <end position="42"/>
    </location>
    <ligand>
        <name>GTP</name>
        <dbReference type="ChEBI" id="CHEBI:37565"/>
    </ligand>
</feature>
<feature type="binding site" evidence="4">
    <location>
        <begin position="143"/>
        <end position="144"/>
    </location>
    <ligand>
        <name>GTP</name>
        <dbReference type="ChEBI" id="CHEBI:37565"/>
    </ligand>
</feature>
<dbReference type="GO" id="GO:0005834">
    <property type="term" value="C:heterotrimeric G-protein complex"/>
    <property type="evidence" value="ECO:0007669"/>
    <property type="project" value="TreeGrafter"/>
</dbReference>
<sequence length="198" mass="22918">MGGICSKTEVDGVDRQLMEQQMASLWDFKILVLGSGESGKSTVVKQIRLVHKGKMFSEDELQRFREALHDNVIDCCKAFCTAIKKFNMVFDDEKDAELGRMFLDADDKHITLTPELGAKIIRLWKSKTVQNVMTMRDKFWILDSVDWFFNNVERFAEHDYVPTEEDCIMARVRTTGMVQTEFDQPNVDSKNEYVIDGR</sequence>
<dbReference type="EMBL" id="KQ099397">
    <property type="protein sequence ID" value="KMS93747.1"/>
    <property type="molecule type" value="Genomic_DNA"/>
</dbReference>
<accession>A0A0J8B1J2</accession>
<dbReference type="Gramene" id="KMS93747">
    <property type="protein sequence ID" value="KMS93747"/>
    <property type="gene ID" value="BVRB_028370"/>
</dbReference>